<gene>
    <name evidence="4" type="ORF">HGH92_03410</name>
</gene>
<feature type="domain" description="AB hydrolase-1" evidence="3">
    <location>
        <begin position="67"/>
        <end position="314"/>
    </location>
</feature>
<sequence>MPMGHSVQLFKWLPGNNFKSLFCMVCGCLWFSMLTAQKGIDTAYAAQIGDFRQWITMKGDNRNAPLLLWLHGGPGASAISYADRFTNKLRKHFIVVQWDQRGTGKTATLSPDAPLLLAAIHEDVQKVIIHLLQHYNRKKLFLAGNSWGGYLAIQAADKAPGLIYACILISPGIAMGESEKLSLRFVTSEAQKRDDQKAQTEIASIHYPFEREEDIFLLRKWMFTYHGQKVYKALPPQEEYLKLARPWMSVIKQYNDFNPITEIKEIKCPLYFLLGKDDYITHPEVAEQFYNSVTAPKKKLYWYNAGHMITLQQPGKMQNTIIEEILPAAAN</sequence>
<evidence type="ECO:0000256" key="1">
    <source>
        <dbReference type="ARBA" id="ARBA00010088"/>
    </source>
</evidence>
<dbReference type="Proteomes" id="UP000570474">
    <property type="component" value="Unassembled WGS sequence"/>
</dbReference>
<keyword evidence="5" id="KW-1185">Reference proteome</keyword>
<dbReference type="PRINTS" id="PR00793">
    <property type="entry name" value="PROAMNOPTASE"/>
</dbReference>
<organism evidence="4 5">
    <name type="scientific">Chitinophaga varians</name>
    <dbReference type="NCBI Taxonomy" id="2202339"/>
    <lineage>
        <taxon>Bacteria</taxon>
        <taxon>Pseudomonadati</taxon>
        <taxon>Bacteroidota</taxon>
        <taxon>Chitinophagia</taxon>
        <taxon>Chitinophagales</taxon>
        <taxon>Chitinophagaceae</taxon>
        <taxon>Chitinophaga</taxon>
    </lineage>
</organism>
<dbReference type="GO" id="GO:0006508">
    <property type="term" value="P:proteolysis"/>
    <property type="evidence" value="ECO:0007669"/>
    <property type="project" value="InterPro"/>
</dbReference>
<comment type="similarity">
    <text evidence="1">Belongs to the peptidase S33 family.</text>
</comment>
<evidence type="ECO:0000313" key="5">
    <source>
        <dbReference type="Proteomes" id="UP000570474"/>
    </source>
</evidence>
<dbReference type="InterPro" id="IPR000073">
    <property type="entry name" value="AB_hydrolase_1"/>
</dbReference>
<dbReference type="SUPFAM" id="SSF53474">
    <property type="entry name" value="alpha/beta-Hydrolases"/>
    <property type="match status" value="1"/>
</dbReference>
<protein>
    <submittedName>
        <fullName evidence="4">Alpha/beta hydrolase</fullName>
    </submittedName>
</protein>
<evidence type="ECO:0000256" key="2">
    <source>
        <dbReference type="ARBA" id="ARBA00022801"/>
    </source>
</evidence>
<evidence type="ECO:0000259" key="3">
    <source>
        <dbReference type="Pfam" id="PF12697"/>
    </source>
</evidence>
<dbReference type="GO" id="GO:0008233">
    <property type="term" value="F:peptidase activity"/>
    <property type="evidence" value="ECO:0007669"/>
    <property type="project" value="InterPro"/>
</dbReference>
<proteinExistence type="inferred from homology"/>
<dbReference type="InterPro" id="IPR029058">
    <property type="entry name" value="AB_hydrolase_fold"/>
</dbReference>
<evidence type="ECO:0000313" key="4">
    <source>
        <dbReference type="EMBL" id="NLR63344.1"/>
    </source>
</evidence>
<reference evidence="4 5" key="1">
    <citation type="submission" date="2020-04" db="EMBL/GenBank/DDBJ databases">
        <authorList>
            <person name="Yin C."/>
        </authorList>
    </citation>
    <scope>NUCLEOTIDE SEQUENCE [LARGE SCALE GENOMIC DNA]</scope>
    <source>
        <strain evidence="4 5">Ae27</strain>
    </source>
</reference>
<dbReference type="Gene3D" id="3.40.50.1820">
    <property type="entry name" value="alpha/beta hydrolase"/>
    <property type="match status" value="1"/>
</dbReference>
<dbReference type="PANTHER" id="PTHR11614">
    <property type="entry name" value="PHOSPHOLIPASE-RELATED"/>
    <property type="match status" value="1"/>
</dbReference>
<keyword evidence="2 4" id="KW-0378">Hydrolase</keyword>
<name>A0A847RNX1_9BACT</name>
<dbReference type="InterPro" id="IPR002410">
    <property type="entry name" value="Peptidase_S33"/>
</dbReference>
<dbReference type="InterPro" id="IPR051044">
    <property type="entry name" value="MAG_DAG_Lipase"/>
</dbReference>
<dbReference type="AlphaFoldDB" id="A0A847RNX1"/>
<dbReference type="Pfam" id="PF12697">
    <property type="entry name" value="Abhydrolase_6"/>
    <property type="match status" value="1"/>
</dbReference>
<accession>A0A847RNX1</accession>
<dbReference type="EMBL" id="JABAIA010000001">
    <property type="protein sequence ID" value="NLR63344.1"/>
    <property type="molecule type" value="Genomic_DNA"/>
</dbReference>
<comment type="caution">
    <text evidence="4">The sequence shown here is derived from an EMBL/GenBank/DDBJ whole genome shotgun (WGS) entry which is preliminary data.</text>
</comment>